<dbReference type="CDD" id="cd06571">
    <property type="entry name" value="Bac_DnaA_C"/>
    <property type="match status" value="1"/>
</dbReference>
<keyword evidence="2 8" id="KW-0963">Cytoplasm</keyword>
<dbReference type="EMBL" id="RHHB01000023">
    <property type="protein sequence ID" value="RNB47759.1"/>
    <property type="molecule type" value="Genomic_DNA"/>
</dbReference>
<dbReference type="HAMAP" id="MF_00377">
    <property type="entry name" value="DnaA_bact"/>
    <property type="match status" value="1"/>
</dbReference>
<feature type="binding site" evidence="8">
    <location>
        <position position="197"/>
    </location>
    <ligand>
        <name>ATP</name>
        <dbReference type="ChEBI" id="CHEBI:30616"/>
    </ligand>
</feature>
<protein>
    <recommendedName>
        <fullName evidence="8 9">Chromosomal replication initiator protein DnaA</fullName>
    </recommendedName>
</protein>
<keyword evidence="5 8" id="KW-0067">ATP-binding</keyword>
<dbReference type="PANTHER" id="PTHR30050">
    <property type="entry name" value="CHROMOSOMAL REPLICATION INITIATOR PROTEIN DNAA"/>
    <property type="match status" value="1"/>
</dbReference>
<dbReference type="SUPFAM" id="SSF48295">
    <property type="entry name" value="TrpR-like"/>
    <property type="match status" value="1"/>
</dbReference>
<dbReference type="InterPro" id="IPR020591">
    <property type="entry name" value="Chromosome_initiator_DnaA-like"/>
</dbReference>
<comment type="function">
    <text evidence="8 10">Plays an essential role in the initiation and regulation of chromosomal replication. ATP-DnaA binds to the origin of replication (oriC) to initiate formation of the DNA replication initiation complex once per cell cycle. Binds the DnaA box (a 9 base pair repeat at the origin) and separates the double-stranded (ds)DNA. Forms a right-handed helical filament on oriC DNA; dsDNA binds to the exterior of the filament while single-stranded (ss)DNA is stabiized in the filament's interior. The ATP-DnaA-oriC complex binds and stabilizes one strand of the AT-rich DNA unwinding element (DUE), permitting loading of DNA polymerase. After initiation quickly degrades to an ADP-DnaA complex that is not apt for DNA replication. Binds acidic phospholipids.</text>
</comment>
<dbReference type="GO" id="GO:0005524">
    <property type="term" value="F:ATP binding"/>
    <property type="evidence" value="ECO:0007669"/>
    <property type="project" value="UniProtKB-UniRule"/>
</dbReference>
<evidence type="ECO:0000259" key="12">
    <source>
        <dbReference type="SMART" id="SM00382"/>
    </source>
</evidence>
<feature type="region of interest" description="Domain I, interacts with DnaA modulators" evidence="8">
    <location>
        <begin position="1"/>
        <end position="96"/>
    </location>
</feature>
<dbReference type="Pfam" id="PF08299">
    <property type="entry name" value="Bac_DnaA_C"/>
    <property type="match status" value="1"/>
</dbReference>
<comment type="caution">
    <text evidence="8">Lacks conserved residue(s) required for the propagation of feature annotation.</text>
</comment>
<evidence type="ECO:0000313" key="14">
    <source>
        <dbReference type="EMBL" id="RNB47759.1"/>
    </source>
</evidence>
<proteinExistence type="inferred from homology"/>
<keyword evidence="7 8" id="KW-0238">DNA-binding</keyword>
<organism evidence="14 15">
    <name type="scientific">Agromyces tardus</name>
    <dbReference type="NCBI Taxonomy" id="2583849"/>
    <lineage>
        <taxon>Bacteria</taxon>
        <taxon>Bacillati</taxon>
        <taxon>Actinomycetota</taxon>
        <taxon>Actinomycetes</taxon>
        <taxon>Micrococcales</taxon>
        <taxon>Microbacteriaceae</taxon>
        <taxon>Agromyces</taxon>
    </lineage>
</organism>
<keyword evidence="15" id="KW-1185">Reference proteome</keyword>
<dbReference type="SUPFAM" id="SSF52540">
    <property type="entry name" value="P-loop containing nucleoside triphosphate hydrolases"/>
    <property type="match status" value="1"/>
</dbReference>
<evidence type="ECO:0000259" key="13">
    <source>
        <dbReference type="SMART" id="SM00760"/>
    </source>
</evidence>
<sequence>MTEQPISDTWATVLDRLSGDEAITPMLQGFLNLVEPKGIAAGTFYLEVPNDFTASMLNQRMRVSLLSAMSVIDAPSPVTSFYVVVNPELEESRPAEPQAGLGVPAGPAGVGMGGMGPGALGGMPDPLADSVELPASPQSVFENNNPDRPRDSRLNPKYGFDSFVIGQSNRFAHAAAVAVAEAPAKAYNPLFIYGDSGLGKTHLLHAIGHYAMSLYPGIRVRYVSSEEFTNDFINSIANNRGSLFQQRYRNIDILLIDDIQFLQGKAETQEAFFHTFNTLHDHNKQVVITSDVPPKHLTGFEDRMRSRFEWGLITDVQAPDLETRIAILRKKAQSERLQVPDDILEYMASKVSSNIRELEGTLIRVTAFASLNRTPVDMPLVQTVLKDLITDDTDNVVAPVDIITATADYFKLTVDDLYGSSRSQAVATARQIAMYLCRELTSLSLPKIGQLFGNRDHTTVMYANKKISELMKERRSIYNQVTELTARIKQVSRYR</sequence>
<gene>
    <name evidence="8 14" type="primary">dnaA</name>
    <name evidence="14" type="ORF">EDM22_11855</name>
</gene>
<evidence type="ECO:0000256" key="1">
    <source>
        <dbReference type="ARBA" id="ARBA00006583"/>
    </source>
</evidence>
<dbReference type="InterPro" id="IPR027417">
    <property type="entry name" value="P-loop_NTPase"/>
</dbReference>
<dbReference type="PROSITE" id="PS01008">
    <property type="entry name" value="DNAA"/>
    <property type="match status" value="1"/>
</dbReference>
<dbReference type="OrthoDB" id="9807019at2"/>
<dbReference type="InterPro" id="IPR013317">
    <property type="entry name" value="DnaA_dom"/>
</dbReference>
<feature type="domain" description="AAA+ ATPase" evidence="12">
    <location>
        <begin position="186"/>
        <end position="314"/>
    </location>
</feature>
<keyword evidence="4 8" id="KW-0547">Nucleotide-binding</keyword>
<evidence type="ECO:0000256" key="9">
    <source>
        <dbReference type="NCBIfam" id="TIGR00362"/>
    </source>
</evidence>
<dbReference type="GO" id="GO:0006275">
    <property type="term" value="P:regulation of DNA replication"/>
    <property type="evidence" value="ECO:0007669"/>
    <property type="project" value="UniProtKB-UniRule"/>
</dbReference>
<dbReference type="CDD" id="cd00009">
    <property type="entry name" value="AAA"/>
    <property type="match status" value="1"/>
</dbReference>
<accession>A0A3M8A916</accession>
<dbReference type="GO" id="GO:0008289">
    <property type="term" value="F:lipid binding"/>
    <property type="evidence" value="ECO:0007669"/>
    <property type="project" value="UniProtKB-KW"/>
</dbReference>
<evidence type="ECO:0000256" key="11">
    <source>
        <dbReference type="RuleBase" id="RU004227"/>
    </source>
</evidence>
<dbReference type="InterPro" id="IPR010921">
    <property type="entry name" value="Trp_repressor/repl_initiator"/>
</dbReference>
<dbReference type="SMART" id="SM00760">
    <property type="entry name" value="Bac_DnaA_C"/>
    <property type="match status" value="1"/>
</dbReference>
<dbReference type="FunFam" id="3.40.50.300:FF:000150">
    <property type="entry name" value="Chromosomal replication initiator protein DnaA"/>
    <property type="match status" value="1"/>
</dbReference>
<feature type="region of interest" description="Domain III, AAA+ region" evidence="8">
    <location>
        <begin position="153"/>
        <end position="369"/>
    </location>
</feature>
<reference evidence="14 15" key="1">
    <citation type="submission" date="2018-10" db="EMBL/GenBank/DDBJ databases">
        <title>Isolation, diversity and antibacterial activity of antinobacteria from the wheat rhizosphere soil.</title>
        <authorList>
            <person name="Sun T."/>
        </authorList>
    </citation>
    <scope>NUCLEOTIDE SEQUENCE [LARGE SCALE GENOMIC DNA]</scope>
    <source>
        <strain evidence="14 15">SJ-23</strain>
    </source>
</reference>
<dbReference type="NCBIfam" id="TIGR00362">
    <property type="entry name" value="DnaA"/>
    <property type="match status" value="1"/>
</dbReference>
<dbReference type="Pfam" id="PF00308">
    <property type="entry name" value="Bac_DnaA"/>
    <property type="match status" value="1"/>
</dbReference>
<feature type="region of interest" description="Domain IV, binds dsDNA" evidence="8">
    <location>
        <begin position="370"/>
        <end position="495"/>
    </location>
</feature>
<dbReference type="NCBIfam" id="NF010686">
    <property type="entry name" value="PRK14086.1"/>
    <property type="match status" value="1"/>
</dbReference>
<dbReference type="SMART" id="SM00382">
    <property type="entry name" value="AAA"/>
    <property type="match status" value="1"/>
</dbReference>
<dbReference type="GO" id="GO:0005737">
    <property type="term" value="C:cytoplasm"/>
    <property type="evidence" value="ECO:0007669"/>
    <property type="project" value="UniProtKB-SubCell"/>
</dbReference>
<dbReference type="FunFam" id="1.10.1750.10:FF:000002">
    <property type="entry name" value="Chromosomal replication initiator protein DnaA"/>
    <property type="match status" value="1"/>
</dbReference>
<dbReference type="Gene3D" id="3.40.50.300">
    <property type="entry name" value="P-loop containing nucleotide triphosphate hydrolases"/>
    <property type="match status" value="1"/>
</dbReference>
<comment type="similarity">
    <text evidence="1 8 11">Belongs to the DnaA family.</text>
</comment>
<evidence type="ECO:0000256" key="7">
    <source>
        <dbReference type="ARBA" id="ARBA00023125"/>
    </source>
</evidence>
<evidence type="ECO:0000313" key="15">
    <source>
        <dbReference type="Proteomes" id="UP000275048"/>
    </source>
</evidence>
<name>A0A3M8A916_9MICO</name>
<evidence type="ECO:0000256" key="6">
    <source>
        <dbReference type="ARBA" id="ARBA00023121"/>
    </source>
</evidence>
<feature type="binding site" evidence="8">
    <location>
        <position position="199"/>
    </location>
    <ligand>
        <name>ATP</name>
        <dbReference type="ChEBI" id="CHEBI:30616"/>
    </ligand>
</feature>
<evidence type="ECO:0000256" key="3">
    <source>
        <dbReference type="ARBA" id="ARBA00022705"/>
    </source>
</evidence>
<evidence type="ECO:0000256" key="10">
    <source>
        <dbReference type="RuleBase" id="RU000577"/>
    </source>
</evidence>
<evidence type="ECO:0000256" key="4">
    <source>
        <dbReference type="ARBA" id="ARBA00022741"/>
    </source>
</evidence>
<dbReference type="AlphaFoldDB" id="A0A3M8A916"/>
<dbReference type="Gene3D" id="1.10.8.60">
    <property type="match status" value="1"/>
</dbReference>
<comment type="domain">
    <text evidence="8">Domain I is involved in oligomerization and binding regulators, domain II is flexibile and of varying length in different bacteria, domain III forms the AAA+ region, while domain IV binds dsDNA.</text>
</comment>
<comment type="caution">
    <text evidence="14">The sequence shown here is derived from an EMBL/GenBank/DDBJ whole genome shotgun (WGS) entry which is preliminary data.</text>
</comment>
<dbReference type="InterPro" id="IPR013159">
    <property type="entry name" value="DnaA_C"/>
</dbReference>
<evidence type="ECO:0000256" key="2">
    <source>
        <dbReference type="ARBA" id="ARBA00022490"/>
    </source>
</evidence>
<dbReference type="InterPro" id="IPR003593">
    <property type="entry name" value="AAA+_ATPase"/>
</dbReference>
<dbReference type="Proteomes" id="UP000275048">
    <property type="component" value="Unassembled WGS sequence"/>
</dbReference>
<dbReference type="InterPro" id="IPR001957">
    <property type="entry name" value="Chromosome_initiator_DnaA"/>
</dbReference>
<feature type="binding site" evidence="8">
    <location>
        <position position="200"/>
    </location>
    <ligand>
        <name>ATP</name>
        <dbReference type="ChEBI" id="CHEBI:30616"/>
    </ligand>
</feature>
<keyword evidence="3 8" id="KW-0235">DNA replication</keyword>
<comment type="subcellular location">
    <subcellularLocation>
        <location evidence="8">Cytoplasm</location>
    </subcellularLocation>
</comment>
<keyword evidence="6 8" id="KW-0446">Lipid-binding</keyword>
<dbReference type="GO" id="GO:0005886">
    <property type="term" value="C:plasma membrane"/>
    <property type="evidence" value="ECO:0007669"/>
    <property type="project" value="TreeGrafter"/>
</dbReference>
<feature type="binding site" evidence="8">
    <location>
        <position position="201"/>
    </location>
    <ligand>
        <name>ATP</name>
        <dbReference type="ChEBI" id="CHEBI:30616"/>
    </ligand>
</feature>
<dbReference type="FunFam" id="1.10.8.60:FF:000003">
    <property type="entry name" value="Chromosomal replication initiator protein DnaA"/>
    <property type="match status" value="1"/>
</dbReference>
<dbReference type="GO" id="GO:0006270">
    <property type="term" value="P:DNA replication initiation"/>
    <property type="evidence" value="ECO:0007669"/>
    <property type="project" value="UniProtKB-UniRule"/>
</dbReference>
<comment type="subunit">
    <text evidence="8">Oligomerizes as a right-handed, spiral filament on DNA at oriC.</text>
</comment>
<dbReference type="InterPro" id="IPR018312">
    <property type="entry name" value="Chromosome_initiator_DnaA_CS"/>
</dbReference>
<evidence type="ECO:0000256" key="8">
    <source>
        <dbReference type="HAMAP-Rule" id="MF_00377"/>
    </source>
</evidence>
<dbReference type="GO" id="GO:0003688">
    <property type="term" value="F:DNA replication origin binding"/>
    <property type="evidence" value="ECO:0007669"/>
    <property type="project" value="UniProtKB-UniRule"/>
</dbReference>
<dbReference type="PRINTS" id="PR00051">
    <property type="entry name" value="DNAA"/>
</dbReference>
<feature type="domain" description="Chromosomal replication initiator DnaA C-terminal" evidence="13">
    <location>
        <begin position="398"/>
        <end position="467"/>
    </location>
</feature>
<dbReference type="PANTHER" id="PTHR30050:SF2">
    <property type="entry name" value="CHROMOSOMAL REPLICATION INITIATOR PROTEIN DNAA"/>
    <property type="match status" value="1"/>
</dbReference>
<dbReference type="Gene3D" id="1.10.1750.10">
    <property type="match status" value="1"/>
</dbReference>
<evidence type="ECO:0000256" key="5">
    <source>
        <dbReference type="ARBA" id="ARBA00022840"/>
    </source>
</evidence>